<dbReference type="Proteomes" id="UP000184330">
    <property type="component" value="Unassembled WGS sequence"/>
</dbReference>
<evidence type="ECO:0000256" key="1">
    <source>
        <dbReference type="SAM" id="Phobius"/>
    </source>
</evidence>
<dbReference type="OrthoDB" id="4768569at2759"/>
<proteinExistence type="predicted"/>
<organism evidence="2 3">
    <name type="scientific">Phialocephala subalpina</name>
    <dbReference type="NCBI Taxonomy" id="576137"/>
    <lineage>
        <taxon>Eukaryota</taxon>
        <taxon>Fungi</taxon>
        <taxon>Dikarya</taxon>
        <taxon>Ascomycota</taxon>
        <taxon>Pezizomycotina</taxon>
        <taxon>Leotiomycetes</taxon>
        <taxon>Helotiales</taxon>
        <taxon>Mollisiaceae</taxon>
        <taxon>Phialocephala</taxon>
        <taxon>Phialocephala fortinii species complex</taxon>
    </lineage>
</organism>
<gene>
    <name evidence="2" type="ORF">PAC_00064</name>
</gene>
<dbReference type="EMBL" id="FJOG01000001">
    <property type="protein sequence ID" value="CZR50192.1"/>
    <property type="molecule type" value="Genomic_DNA"/>
</dbReference>
<keyword evidence="1" id="KW-1133">Transmembrane helix</keyword>
<keyword evidence="1" id="KW-0472">Membrane</keyword>
<reference evidence="2 3" key="1">
    <citation type="submission" date="2016-03" db="EMBL/GenBank/DDBJ databases">
        <authorList>
            <person name="Ploux O."/>
        </authorList>
    </citation>
    <scope>NUCLEOTIDE SEQUENCE [LARGE SCALE GENOMIC DNA]</scope>
    <source>
        <strain evidence="2 3">UAMH 11012</strain>
    </source>
</reference>
<evidence type="ECO:0000313" key="2">
    <source>
        <dbReference type="EMBL" id="CZR50192.1"/>
    </source>
</evidence>
<name>A0A1L7WBN4_9HELO</name>
<dbReference type="AlphaFoldDB" id="A0A1L7WBN4"/>
<feature type="transmembrane region" description="Helical" evidence="1">
    <location>
        <begin position="154"/>
        <end position="178"/>
    </location>
</feature>
<keyword evidence="3" id="KW-1185">Reference proteome</keyword>
<accession>A0A1L7WBN4</accession>
<protein>
    <submittedName>
        <fullName evidence="2">Uncharacterized protein</fullName>
    </submittedName>
</protein>
<feature type="transmembrane region" description="Helical" evidence="1">
    <location>
        <begin position="129"/>
        <end position="148"/>
    </location>
</feature>
<sequence>MGSEFYFTVQPSGYTAICPRYPSTSVQTSSSDLVVEFRRKRCPHSGIATCWELLFTFICSLICSAYTLRYEDRHTVLPDSVPQIQLPSTEDSNFNFILDPPPTLMLGACLLLGCSVSSFAYRRQEEDRYQTLVFIVSLVAATLFGMALEVNANLIMLGLIPWALCLAMIFSIATHWLVKRCSKQGVYARVRCCETGEKDVAALL</sequence>
<evidence type="ECO:0000313" key="3">
    <source>
        <dbReference type="Proteomes" id="UP000184330"/>
    </source>
</evidence>
<feature type="transmembrane region" description="Helical" evidence="1">
    <location>
        <begin position="47"/>
        <end position="68"/>
    </location>
</feature>
<keyword evidence="1" id="KW-0812">Transmembrane</keyword>
<feature type="transmembrane region" description="Helical" evidence="1">
    <location>
        <begin position="104"/>
        <end position="122"/>
    </location>
</feature>